<feature type="region of interest" description="Disordered" evidence="7">
    <location>
        <begin position="1"/>
        <end position="22"/>
    </location>
</feature>
<feature type="domain" description="ABC transmembrane type-2" evidence="8">
    <location>
        <begin position="43"/>
        <end position="268"/>
    </location>
</feature>
<dbReference type="PANTHER" id="PTHR43229">
    <property type="entry name" value="NODULATION PROTEIN J"/>
    <property type="match status" value="1"/>
</dbReference>
<accession>A0ABP5V4B9</accession>
<evidence type="ECO:0000256" key="2">
    <source>
        <dbReference type="ARBA" id="ARBA00022692"/>
    </source>
</evidence>
<dbReference type="InterPro" id="IPR051784">
    <property type="entry name" value="Nod_factor_ABC_transporter"/>
</dbReference>
<evidence type="ECO:0000256" key="6">
    <source>
        <dbReference type="RuleBase" id="RU361157"/>
    </source>
</evidence>
<keyword evidence="6" id="KW-1003">Cell membrane</keyword>
<name>A0ABP5V4B9_9ACTN</name>
<sequence>MSDAAAPRAAVRETTAPGSPAQGMTNALAMTVRCTRLSARNVDALLTSLILPVMLMLVFVYFFGGAIDTGTAYVTYVVPGVLVLCAGYGAAATAVGVSGDMAEGIVDRFRSLDVGGTSVLTGHVAASVARNAVATAVVFAVAFLIGFRPDAGPADWAAAAGVLAAYVLAFSWLSAAVGLLAKSPEAASGFTFLVLFLPYPSSAFVPVETMPGWLHGFAENQPVTPVIEALRGLLLDQPVGDAPWLALAWCAGILAVSVAASAALFRRRTA</sequence>
<feature type="transmembrane region" description="Helical" evidence="6">
    <location>
        <begin position="187"/>
        <end position="207"/>
    </location>
</feature>
<keyword evidence="6" id="KW-0813">Transport</keyword>
<evidence type="ECO:0000313" key="10">
    <source>
        <dbReference type="Proteomes" id="UP001500058"/>
    </source>
</evidence>
<comment type="subcellular location">
    <subcellularLocation>
        <location evidence="6">Cell membrane</location>
        <topology evidence="6">Multi-pass membrane protein</topology>
    </subcellularLocation>
    <subcellularLocation>
        <location evidence="1">Membrane</location>
        <topology evidence="1">Multi-pass membrane protein</topology>
    </subcellularLocation>
</comment>
<feature type="transmembrane region" description="Helical" evidence="6">
    <location>
        <begin position="119"/>
        <end position="145"/>
    </location>
</feature>
<evidence type="ECO:0000259" key="8">
    <source>
        <dbReference type="PROSITE" id="PS51012"/>
    </source>
</evidence>
<keyword evidence="3 6" id="KW-1133">Transmembrane helix</keyword>
<protein>
    <recommendedName>
        <fullName evidence="6">Transport permease protein</fullName>
    </recommendedName>
</protein>
<keyword evidence="2 6" id="KW-0812">Transmembrane</keyword>
<keyword evidence="5" id="KW-0046">Antibiotic resistance</keyword>
<reference evidence="10" key="1">
    <citation type="journal article" date="2019" name="Int. J. Syst. Evol. Microbiol.">
        <title>The Global Catalogue of Microorganisms (GCM) 10K type strain sequencing project: providing services to taxonomists for standard genome sequencing and annotation.</title>
        <authorList>
            <consortium name="The Broad Institute Genomics Platform"/>
            <consortium name="The Broad Institute Genome Sequencing Center for Infectious Disease"/>
            <person name="Wu L."/>
            <person name="Ma J."/>
        </authorList>
    </citation>
    <scope>NUCLEOTIDE SEQUENCE [LARGE SCALE GENOMIC DNA]</scope>
    <source>
        <strain evidence="10">JCM 6921</strain>
    </source>
</reference>
<feature type="transmembrane region" description="Helical" evidence="6">
    <location>
        <begin position="45"/>
        <end position="67"/>
    </location>
</feature>
<dbReference type="PROSITE" id="PS51012">
    <property type="entry name" value="ABC_TM2"/>
    <property type="match status" value="1"/>
</dbReference>
<evidence type="ECO:0000256" key="5">
    <source>
        <dbReference type="ARBA" id="ARBA00023251"/>
    </source>
</evidence>
<evidence type="ECO:0000256" key="3">
    <source>
        <dbReference type="ARBA" id="ARBA00022989"/>
    </source>
</evidence>
<dbReference type="Proteomes" id="UP001500058">
    <property type="component" value="Unassembled WGS sequence"/>
</dbReference>
<dbReference type="PANTHER" id="PTHR43229:SF2">
    <property type="entry name" value="NODULATION PROTEIN J"/>
    <property type="match status" value="1"/>
</dbReference>
<evidence type="ECO:0000256" key="7">
    <source>
        <dbReference type="SAM" id="MobiDB-lite"/>
    </source>
</evidence>
<dbReference type="PIRSF" id="PIRSF006648">
    <property type="entry name" value="DrrB"/>
    <property type="match status" value="1"/>
</dbReference>
<feature type="transmembrane region" description="Helical" evidence="6">
    <location>
        <begin position="157"/>
        <end position="180"/>
    </location>
</feature>
<evidence type="ECO:0000256" key="4">
    <source>
        <dbReference type="ARBA" id="ARBA00023136"/>
    </source>
</evidence>
<comment type="caution">
    <text evidence="9">The sequence shown here is derived from an EMBL/GenBank/DDBJ whole genome shotgun (WGS) entry which is preliminary data.</text>
</comment>
<keyword evidence="4 6" id="KW-0472">Membrane</keyword>
<feature type="transmembrane region" description="Helical" evidence="6">
    <location>
        <begin position="244"/>
        <end position="265"/>
    </location>
</feature>
<dbReference type="Pfam" id="PF01061">
    <property type="entry name" value="ABC2_membrane"/>
    <property type="match status" value="1"/>
</dbReference>
<gene>
    <name evidence="9" type="primary">lieB</name>
    <name evidence="9" type="ORF">GCM10010420_16220</name>
</gene>
<dbReference type="EMBL" id="BAAATJ010000005">
    <property type="protein sequence ID" value="GAA2392422.1"/>
    <property type="molecule type" value="Genomic_DNA"/>
</dbReference>
<evidence type="ECO:0000313" key="9">
    <source>
        <dbReference type="EMBL" id="GAA2392422.1"/>
    </source>
</evidence>
<dbReference type="InterPro" id="IPR000412">
    <property type="entry name" value="ABC_2_transport"/>
</dbReference>
<comment type="similarity">
    <text evidence="6">Belongs to the ABC-2 integral membrane protein family.</text>
</comment>
<evidence type="ECO:0000256" key="1">
    <source>
        <dbReference type="ARBA" id="ARBA00004141"/>
    </source>
</evidence>
<keyword evidence="10" id="KW-1185">Reference proteome</keyword>
<dbReference type="InterPro" id="IPR013525">
    <property type="entry name" value="ABC2_TM"/>
</dbReference>
<dbReference type="InterPro" id="IPR047817">
    <property type="entry name" value="ABC2_TM_bact-type"/>
</dbReference>
<proteinExistence type="inferred from homology"/>
<organism evidence="9 10">
    <name type="scientific">Streptomyces glaucosporus</name>
    <dbReference type="NCBI Taxonomy" id="284044"/>
    <lineage>
        <taxon>Bacteria</taxon>
        <taxon>Bacillati</taxon>
        <taxon>Actinomycetota</taxon>
        <taxon>Actinomycetes</taxon>
        <taxon>Kitasatosporales</taxon>
        <taxon>Streptomycetaceae</taxon>
        <taxon>Streptomyces</taxon>
    </lineage>
</organism>
<feature type="transmembrane region" description="Helical" evidence="6">
    <location>
        <begin position="73"/>
        <end position="98"/>
    </location>
</feature>